<dbReference type="Pfam" id="PF09836">
    <property type="entry name" value="DUF2063"/>
    <property type="match status" value="1"/>
</dbReference>
<evidence type="ECO:0000313" key="3">
    <source>
        <dbReference type="Proteomes" id="UP000247755"/>
    </source>
</evidence>
<dbReference type="GO" id="GO:0003677">
    <property type="term" value="F:DNA binding"/>
    <property type="evidence" value="ECO:0007669"/>
    <property type="project" value="UniProtKB-KW"/>
</dbReference>
<feature type="domain" description="Putative DNA-binding" evidence="1">
    <location>
        <begin position="4"/>
        <end position="99"/>
    </location>
</feature>
<reference evidence="2 3" key="1">
    <citation type="submission" date="2018-05" db="EMBL/GenBank/DDBJ databases">
        <title>Comparative genomics of bacterial root endophytes of switchgrass collected from native prairies over two seasons.</title>
        <authorList>
            <person name="Tang Y."/>
        </authorList>
    </citation>
    <scope>NUCLEOTIDE SEQUENCE [LARGE SCALE GENOMIC DNA]</scope>
    <source>
        <strain evidence="2 3">NFIX32</strain>
    </source>
</reference>
<dbReference type="RefSeq" id="WP_177318348.1">
    <property type="nucleotide sequence ID" value="NZ_QJJY01000006.1"/>
</dbReference>
<dbReference type="InterPro" id="IPR018640">
    <property type="entry name" value="DUF2063"/>
</dbReference>
<accession>A0A318IQQ4</accession>
<evidence type="ECO:0000259" key="1">
    <source>
        <dbReference type="Pfam" id="PF09836"/>
    </source>
</evidence>
<dbReference type="InterPro" id="IPR044922">
    <property type="entry name" value="DUF2063_N_sf"/>
</dbReference>
<sequence>MQSLQRWMLDALIAPDGTDADTIADTFLPGPNLSSSACLAIYQRSYILRLRKCLEEQFPASRHTLGSALFADFADEYLRTYPSDSYTLYELGRRFPKWLADNRPDRDQPPERRESWIDFMIDLAAYERDLYRLFDAPGHEGLPWPDASVDDEALILQPCLALIEYRYPVAWYYHEVRAGRSPPFPAAKDSYAVILRRDFLTHTFPVTRLHHRFLSLVERTRHVPTSIKAIAVEAEYPVDEVWRSWRHEVRHPWLEAGFFIERAVLEG</sequence>
<name>A0A318IQQ4_BURPY</name>
<keyword evidence="2" id="KW-0238">DNA-binding</keyword>
<dbReference type="EMBL" id="QJJY01000006">
    <property type="protein sequence ID" value="PXX35518.1"/>
    <property type="molecule type" value="Genomic_DNA"/>
</dbReference>
<dbReference type="Gene3D" id="1.10.150.690">
    <property type="entry name" value="DUF2063"/>
    <property type="match status" value="1"/>
</dbReference>
<dbReference type="AlphaFoldDB" id="A0A318IQQ4"/>
<gene>
    <name evidence="2" type="ORF">NA66_1006158</name>
</gene>
<organism evidence="2 3">
    <name type="scientific">Burkholderia pyrrocinia</name>
    <name type="common">Pseudomonas pyrrocinia</name>
    <dbReference type="NCBI Taxonomy" id="60550"/>
    <lineage>
        <taxon>Bacteria</taxon>
        <taxon>Pseudomonadati</taxon>
        <taxon>Pseudomonadota</taxon>
        <taxon>Betaproteobacteria</taxon>
        <taxon>Burkholderiales</taxon>
        <taxon>Burkholderiaceae</taxon>
        <taxon>Burkholderia</taxon>
        <taxon>Burkholderia cepacia complex</taxon>
    </lineage>
</organism>
<dbReference type="Proteomes" id="UP000247755">
    <property type="component" value="Unassembled WGS sequence"/>
</dbReference>
<comment type="caution">
    <text evidence="2">The sequence shown here is derived from an EMBL/GenBank/DDBJ whole genome shotgun (WGS) entry which is preliminary data.</text>
</comment>
<evidence type="ECO:0000313" key="2">
    <source>
        <dbReference type="EMBL" id="PXX35518.1"/>
    </source>
</evidence>
<protein>
    <submittedName>
        <fullName evidence="2">Putative DNA-binding protein</fullName>
    </submittedName>
</protein>
<proteinExistence type="predicted"/>